<comment type="caution">
    <text evidence="14">The sequence shown here is derived from an EMBL/GenBank/DDBJ whole genome shotgun (WGS) entry which is preliminary data.</text>
</comment>
<evidence type="ECO:0000256" key="5">
    <source>
        <dbReference type="ARBA" id="ARBA00022723"/>
    </source>
</evidence>
<dbReference type="FunFam" id="1.10.630.10:FF:000081">
    <property type="entry name" value="Cytochrome P450 CYP81N5"/>
    <property type="match status" value="1"/>
</dbReference>
<dbReference type="Proteomes" id="UP001154282">
    <property type="component" value="Unassembled WGS sequence"/>
</dbReference>
<dbReference type="Pfam" id="PF00067">
    <property type="entry name" value="p450"/>
    <property type="match status" value="1"/>
</dbReference>
<keyword evidence="7 12" id="KW-0560">Oxidoreductase</keyword>
<dbReference type="GO" id="GO:0005506">
    <property type="term" value="F:iron ion binding"/>
    <property type="evidence" value="ECO:0007669"/>
    <property type="project" value="InterPro"/>
</dbReference>
<dbReference type="CDD" id="cd20653">
    <property type="entry name" value="CYP81"/>
    <property type="match status" value="1"/>
</dbReference>
<keyword evidence="6 13" id="KW-1133">Transmembrane helix</keyword>
<dbReference type="InterPro" id="IPR036396">
    <property type="entry name" value="Cyt_P450_sf"/>
</dbReference>
<dbReference type="InterPro" id="IPR002401">
    <property type="entry name" value="Cyt_P450_E_grp-I"/>
</dbReference>
<protein>
    <recommendedName>
        <fullName evidence="16">Cytochrome P450</fullName>
    </recommendedName>
</protein>
<dbReference type="AlphaFoldDB" id="A0AAV0P183"/>
<keyword evidence="5 11" id="KW-0479">Metal-binding</keyword>
<evidence type="ECO:0008006" key="16">
    <source>
        <dbReference type="Google" id="ProtNLM"/>
    </source>
</evidence>
<name>A0AAV0P183_9ROSI</name>
<evidence type="ECO:0000256" key="3">
    <source>
        <dbReference type="ARBA" id="ARBA00022617"/>
    </source>
</evidence>
<evidence type="ECO:0000256" key="6">
    <source>
        <dbReference type="ARBA" id="ARBA00022989"/>
    </source>
</evidence>
<dbReference type="EMBL" id="CAMGYJ010000008">
    <property type="protein sequence ID" value="CAI0464923.1"/>
    <property type="molecule type" value="Genomic_DNA"/>
</dbReference>
<keyword evidence="15" id="KW-1185">Reference proteome</keyword>
<organism evidence="14 15">
    <name type="scientific">Linum tenue</name>
    <dbReference type="NCBI Taxonomy" id="586396"/>
    <lineage>
        <taxon>Eukaryota</taxon>
        <taxon>Viridiplantae</taxon>
        <taxon>Streptophyta</taxon>
        <taxon>Embryophyta</taxon>
        <taxon>Tracheophyta</taxon>
        <taxon>Spermatophyta</taxon>
        <taxon>Magnoliopsida</taxon>
        <taxon>eudicotyledons</taxon>
        <taxon>Gunneridae</taxon>
        <taxon>Pentapetalae</taxon>
        <taxon>rosids</taxon>
        <taxon>fabids</taxon>
        <taxon>Malpighiales</taxon>
        <taxon>Linaceae</taxon>
        <taxon>Linum</taxon>
    </lineage>
</organism>
<evidence type="ECO:0000256" key="12">
    <source>
        <dbReference type="RuleBase" id="RU000461"/>
    </source>
</evidence>
<dbReference type="PRINTS" id="PR00463">
    <property type="entry name" value="EP450I"/>
</dbReference>
<dbReference type="GO" id="GO:0016705">
    <property type="term" value="F:oxidoreductase activity, acting on paired donors, with incorporation or reduction of molecular oxygen"/>
    <property type="evidence" value="ECO:0007669"/>
    <property type="project" value="InterPro"/>
</dbReference>
<dbReference type="SUPFAM" id="SSF48264">
    <property type="entry name" value="Cytochrome P450"/>
    <property type="match status" value="1"/>
</dbReference>
<dbReference type="GO" id="GO:0020037">
    <property type="term" value="F:heme binding"/>
    <property type="evidence" value="ECO:0007669"/>
    <property type="project" value="InterPro"/>
</dbReference>
<evidence type="ECO:0000256" key="10">
    <source>
        <dbReference type="ARBA" id="ARBA00023136"/>
    </source>
</evidence>
<reference evidence="14" key="1">
    <citation type="submission" date="2022-08" db="EMBL/GenBank/DDBJ databases">
        <authorList>
            <person name="Gutierrez-Valencia J."/>
        </authorList>
    </citation>
    <scope>NUCLEOTIDE SEQUENCE</scope>
</reference>
<evidence type="ECO:0000313" key="15">
    <source>
        <dbReference type="Proteomes" id="UP001154282"/>
    </source>
</evidence>
<dbReference type="GO" id="GO:0016020">
    <property type="term" value="C:membrane"/>
    <property type="evidence" value="ECO:0007669"/>
    <property type="project" value="UniProtKB-SubCell"/>
</dbReference>
<evidence type="ECO:0000256" key="2">
    <source>
        <dbReference type="ARBA" id="ARBA00010617"/>
    </source>
</evidence>
<dbReference type="PANTHER" id="PTHR47947">
    <property type="entry name" value="CYTOCHROME P450 82C3-RELATED"/>
    <property type="match status" value="1"/>
</dbReference>
<dbReference type="PRINTS" id="PR00385">
    <property type="entry name" value="P450"/>
</dbReference>
<evidence type="ECO:0000256" key="9">
    <source>
        <dbReference type="ARBA" id="ARBA00023033"/>
    </source>
</evidence>
<dbReference type="GO" id="GO:0004497">
    <property type="term" value="F:monooxygenase activity"/>
    <property type="evidence" value="ECO:0007669"/>
    <property type="project" value="UniProtKB-KW"/>
</dbReference>
<evidence type="ECO:0000256" key="13">
    <source>
        <dbReference type="SAM" id="Phobius"/>
    </source>
</evidence>
<evidence type="ECO:0000256" key="7">
    <source>
        <dbReference type="ARBA" id="ARBA00023002"/>
    </source>
</evidence>
<evidence type="ECO:0000256" key="11">
    <source>
        <dbReference type="PIRSR" id="PIRSR602401-1"/>
    </source>
</evidence>
<keyword evidence="9 12" id="KW-0503">Monooxygenase</keyword>
<dbReference type="InterPro" id="IPR001128">
    <property type="entry name" value="Cyt_P450"/>
</dbReference>
<keyword evidence="4 13" id="KW-0812">Transmembrane</keyword>
<gene>
    <name evidence="14" type="ORF">LITE_LOCUS36387</name>
</gene>
<evidence type="ECO:0000256" key="4">
    <source>
        <dbReference type="ARBA" id="ARBA00022692"/>
    </source>
</evidence>
<feature type="transmembrane region" description="Helical" evidence="13">
    <location>
        <begin position="6"/>
        <end position="24"/>
    </location>
</feature>
<evidence type="ECO:0000313" key="14">
    <source>
        <dbReference type="EMBL" id="CAI0464923.1"/>
    </source>
</evidence>
<proteinExistence type="inferred from homology"/>
<keyword evidence="10 13" id="KW-0472">Membrane</keyword>
<accession>A0AAV0P183</accession>
<dbReference type="InterPro" id="IPR050651">
    <property type="entry name" value="Plant_Cytochrome_P450_Monoox"/>
</dbReference>
<feature type="binding site" description="axial binding residue" evidence="11">
    <location>
        <position position="453"/>
    </location>
    <ligand>
        <name>heme</name>
        <dbReference type="ChEBI" id="CHEBI:30413"/>
    </ligand>
    <ligandPart>
        <name>Fe</name>
        <dbReference type="ChEBI" id="CHEBI:18248"/>
    </ligandPart>
</feature>
<comment type="subcellular location">
    <subcellularLocation>
        <location evidence="1">Membrane</location>
        <topology evidence="1">Single-pass membrane protein</topology>
    </subcellularLocation>
</comment>
<dbReference type="InterPro" id="IPR017972">
    <property type="entry name" value="Cyt_P450_CS"/>
</dbReference>
<keyword evidence="8 11" id="KW-0408">Iron</keyword>
<sequence length="517" mass="57596">MEQITTFSLSTIVFLIIAISKYIISSKRRRRKLLPPSPPSLPLIGHLHLLKEPLHRTLQYLSARYGPIIFLSMGTARNAVVISSPSLAEECFTKNDTVFANRPNTTLGQILHYNYTTIAAAPSGPIWRALRRFTAVELLSSAAVNDSSYIRRDEVNLLLRNLLESGRGVGSGFGFYEMDMRARLSGLTMNVITRMVAGKRYYGDGGELVDDDGFGDVVREIGFVLTNASTPGDFLPALRWLDLGGTEAKMRRAHATCDGFCQRLIDESRNENKGGRKNCASRPPKMIDAMLALQESEPETYTDDVIKGHVLIMIIVGTNTFAVMMEWALSALLNNPTVLDKARIELDAIVGHNRLVDDCDYHNLPYLHSIIIETLRLYPVTPLLVPHQSSEDCTIRGYHIPKGTMLMVNAWAIHRDPTVWEDPSSFRPERYGNGEVSGQAYGFLPFGIGRRSCPGSGLANKAMCLVLGSLIQCFEWERKGEELVDMCEGRGITMPKATPLVAMCRVRECMKDVFLTM</sequence>
<comment type="cofactor">
    <cofactor evidence="11">
        <name>heme</name>
        <dbReference type="ChEBI" id="CHEBI:30413"/>
    </cofactor>
</comment>
<evidence type="ECO:0000256" key="1">
    <source>
        <dbReference type="ARBA" id="ARBA00004167"/>
    </source>
</evidence>
<dbReference type="PROSITE" id="PS00086">
    <property type="entry name" value="CYTOCHROME_P450"/>
    <property type="match status" value="1"/>
</dbReference>
<keyword evidence="3 11" id="KW-0349">Heme</keyword>
<dbReference type="Gene3D" id="1.10.630.10">
    <property type="entry name" value="Cytochrome P450"/>
    <property type="match status" value="1"/>
</dbReference>
<comment type="similarity">
    <text evidence="2 12">Belongs to the cytochrome P450 family.</text>
</comment>
<dbReference type="PANTHER" id="PTHR47947:SF62">
    <property type="entry name" value="CYTOCHROME P450, FAMILY 81, SUBFAMILY D, POLYPEPTIDE 5"/>
    <property type="match status" value="1"/>
</dbReference>
<evidence type="ECO:0000256" key="8">
    <source>
        <dbReference type="ARBA" id="ARBA00023004"/>
    </source>
</evidence>